<dbReference type="AlphaFoldDB" id="A0A7D9IVD7"/>
<evidence type="ECO:0000313" key="1">
    <source>
        <dbReference type="EMBL" id="CAB4014022.1"/>
    </source>
</evidence>
<proteinExistence type="predicted"/>
<keyword evidence="2" id="KW-1185">Reference proteome</keyword>
<reference evidence="1" key="1">
    <citation type="submission" date="2020-04" db="EMBL/GenBank/DDBJ databases">
        <authorList>
            <person name="Alioto T."/>
            <person name="Alioto T."/>
            <person name="Gomez Garrido J."/>
        </authorList>
    </citation>
    <scope>NUCLEOTIDE SEQUENCE</scope>
    <source>
        <strain evidence="1">A484AB</strain>
    </source>
</reference>
<gene>
    <name evidence="1" type="ORF">PACLA_8A035226</name>
</gene>
<evidence type="ECO:0000313" key="2">
    <source>
        <dbReference type="Proteomes" id="UP001152795"/>
    </source>
</evidence>
<organism evidence="1 2">
    <name type="scientific">Paramuricea clavata</name>
    <name type="common">Red gorgonian</name>
    <name type="synonym">Violescent sea-whip</name>
    <dbReference type="NCBI Taxonomy" id="317549"/>
    <lineage>
        <taxon>Eukaryota</taxon>
        <taxon>Metazoa</taxon>
        <taxon>Cnidaria</taxon>
        <taxon>Anthozoa</taxon>
        <taxon>Octocorallia</taxon>
        <taxon>Malacalcyonacea</taxon>
        <taxon>Plexauridae</taxon>
        <taxon>Paramuricea</taxon>
    </lineage>
</organism>
<protein>
    <submittedName>
        <fullName evidence="1">Uncharacterized protein</fullName>
    </submittedName>
</protein>
<comment type="caution">
    <text evidence="1">The sequence shown here is derived from an EMBL/GenBank/DDBJ whole genome shotgun (WGS) entry which is preliminary data.</text>
</comment>
<feature type="non-terminal residue" evidence="1">
    <location>
        <position position="130"/>
    </location>
</feature>
<sequence length="130" mass="14658">YGPRAKILFNGDERKYELWETKFMGYLHILKLKETVESAEPNEAKNADVYAELIQVLDDRSLSLVMRDAKDDGKKAISILREHYMSSGKPKIIALYTKLTTLNKGEAESVTDYMLRAEAATAALKNAGEE</sequence>
<accession>A0A7D9IVD7</accession>
<dbReference type="OrthoDB" id="6151331at2759"/>
<name>A0A7D9IVD7_PARCT</name>
<dbReference type="Proteomes" id="UP001152795">
    <property type="component" value="Unassembled WGS sequence"/>
</dbReference>
<dbReference type="EMBL" id="CACRXK020008117">
    <property type="protein sequence ID" value="CAB4014022.1"/>
    <property type="molecule type" value="Genomic_DNA"/>
</dbReference>
<feature type="non-terminal residue" evidence="1">
    <location>
        <position position="1"/>
    </location>
</feature>